<feature type="domain" description="C2H2-type" evidence="22">
    <location>
        <begin position="1249"/>
        <end position="1276"/>
    </location>
</feature>
<dbReference type="SMART" id="SM00355">
    <property type="entry name" value="ZnF_C2H2"/>
    <property type="match status" value="15"/>
</dbReference>
<evidence type="ECO:0000256" key="7">
    <source>
        <dbReference type="ARBA" id="ARBA00022499"/>
    </source>
</evidence>
<keyword evidence="15" id="KW-0238">DNA-binding</keyword>
<evidence type="ECO:0000256" key="5">
    <source>
        <dbReference type="ARBA" id="ARBA00022481"/>
    </source>
</evidence>
<evidence type="ECO:0000256" key="20">
    <source>
        <dbReference type="PROSITE-ProRule" id="PRU00042"/>
    </source>
</evidence>
<feature type="region of interest" description="Disordered" evidence="21">
    <location>
        <begin position="1303"/>
        <end position="1328"/>
    </location>
</feature>
<feature type="compositionally biased region" description="Basic and acidic residues" evidence="21">
    <location>
        <begin position="352"/>
        <end position="363"/>
    </location>
</feature>
<gene>
    <name evidence="23" type="ORF">NDU88_000947</name>
</gene>
<keyword evidence="5" id="KW-0488">Methylation</keyword>
<keyword evidence="17" id="KW-0539">Nucleus</keyword>
<dbReference type="PANTHER" id="PTHR47222:SF2">
    <property type="entry name" value="ZINC FINGER PROTEIN 687"/>
    <property type="match status" value="1"/>
</dbReference>
<keyword evidence="10" id="KW-0677">Repeat</keyword>
<evidence type="ECO:0000256" key="6">
    <source>
        <dbReference type="ARBA" id="ARBA00022490"/>
    </source>
</evidence>
<feature type="domain" description="C2H2-type" evidence="22">
    <location>
        <begin position="1330"/>
        <end position="1352"/>
    </location>
</feature>
<evidence type="ECO:0000256" key="2">
    <source>
        <dbReference type="ARBA" id="ARBA00004123"/>
    </source>
</evidence>
<evidence type="ECO:0000256" key="14">
    <source>
        <dbReference type="ARBA" id="ARBA00023015"/>
    </source>
</evidence>
<comment type="subcellular location">
    <subcellularLocation>
        <location evidence="3">Cytoplasm</location>
    </subcellularLocation>
    <subcellularLocation>
        <location evidence="2">Nucleus</location>
    </subcellularLocation>
</comment>
<dbReference type="InterPro" id="IPR013087">
    <property type="entry name" value="Znf_C2H2_type"/>
</dbReference>
<evidence type="ECO:0000256" key="8">
    <source>
        <dbReference type="ARBA" id="ARBA00022553"/>
    </source>
</evidence>
<dbReference type="InterPro" id="IPR045914">
    <property type="entry name" value="Zn532-like"/>
</dbReference>
<keyword evidence="13" id="KW-0832">Ubl conjugation</keyword>
<name>A0AAV7KQS1_PLEWA</name>
<evidence type="ECO:0000256" key="13">
    <source>
        <dbReference type="ARBA" id="ARBA00022843"/>
    </source>
</evidence>
<dbReference type="InterPro" id="IPR041697">
    <property type="entry name" value="Znf-C2H2_11"/>
</dbReference>
<dbReference type="GO" id="GO:0005737">
    <property type="term" value="C:cytoplasm"/>
    <property type="evidence" value="ECO:0007669"/>
    <property type="project" value="UniProtKB-SubCell"/>
</dbReference>
<feature type="compositionally biased region" description="Acidic residues" evidence="21">
    <location>
        <begin position="1037"/>
        <end position="1049"/>
    </location>
</feature>
<organism evidence="23 24">
    <name type="scientific">Pleurodeles waltl</name>
    <name type="common">Iberian ribbed newt</name>
    <dbReference type="NCBI Taxonomy" id="8319"/>
    <lineage>
        <taxon>Eukaryota</taxon>
        <taxon>Metazoa</taxon>
        <taxon>Chordata</taxon>
        <taxon>Craniata</taxon>
        <taxon>Vertebrata</taxon>
        <taxon>Euteleostomi</taxon>
        <taxon>Amphibia</taxon>
        <taxon>Batrachia</taxon>
        <taxon>Caudata</taxon>
        <taxon>Salamandroidea</taxon>
        <taxon>Salamandridae</taxon>
        <taxon>Pleurodelinae</taxon>
        <taxon>Pleurodeles</taxon>
    </lineage>
</organism>
<keyword evidence="14" id="KW-0805">Transcription regulation</keyword>
<feature type="domain" description="C2H2-type" evidence="22">
    <location>
        <begin position="1278"/>
        <end position="1306"/>
    </location>
</feature>
<dbReference type="FunFam" id="3.30.160.60:FF:001571">
    <property type="entry name" value="Zinc finger protein 687"/>
    <property type="match status" value="1"/>
</dbReference>
<evidence type="ECO:0000256" key="10">
    <source>
        <dbReference type="ARBA" id="ARBA00022737"/>
    </source>
</evidence>
<keyword evidence="6" id="KW-0963">Cytoplasm</keyword>
<evidence type="ECO:0000256" key="1">
    <source>
        <dbReference type="ARBA" id="ARBA00003767"/>
    </source>
</evidence>
<evidence type="ECO:0000256" key="19">
    <source>
        <dbReference type="ARBA" id="ARBA00068383"/>
    </source>
</evidence>
<dbReference type="PROSITE" id="PS50157">
    <property type="entry name" value="ZINC_FINGER_C2H2_2"/>
    <property type="match status" value="8"/>
</dbReference>
<feature type="region of interest" description="Disordered" evidence="21">
    <location>
        <begin position="1187"/>
        <end position="1247"/>
    </location>
</feature>
<feature type="region of interest" description="Disordered" evidence="21">
    <location>
        <begin position="147"/>
        <end position="166"/>
    </location>
</feature>
<evidence type="ECO:0000256" key="4">
    <source>
        <dbReference type="ARBA" id="ARBA00006991"/>
    </source>
</evidence>
<dbReference type="Pfam" id="PF25412">
    <property type="entry name" value="zf-C2H2_ZNF592"/>
    <property type="match status" value="1"/>
</dbReference>
<reference evidence="23" key="1">
    <citation type="journal article" date="2022" name="bioRxiv">
        <title>Sequencing and chromosome-scale assembly of the giantPleurodeles waltlgenome.</title>
        <authorList>
            <person name="Brown T."/>
            <person name="Elewa A."/>
            <person name="Iarovenko S."/>
            <person name="Subramanian E."/>
            <person name="Araus A.J."/>
            <person name="Petzold A."/>
            <person name="Susuki M."/>
            <person name="Suzuki K.-i.T."/>
            <person name="Hayashi T."/>
            <person name="Toyoda A."/>
            <person name="Oliveira C."/>
            <person name="Osipova E."/>
            <person name="Leigh N.D."/>
            <person name="Simon A."/>
            <person name="Yun M.H."/>
        </authorList>
    </citation>
    <scope>NUCLEOTIDE SEQUENCE</scope>
    <source>
        <strain evidence="23">20211129_DDA</strain>
        <tissue evidence="23">Liver</tissue>
    </source>
</reference>
<comment type="subunit">
    <text evidence="18">Interacts with ZMYND8.</text>
</comment>
<dbReference type="GO" id="GO:0008270">
    <property type="term" value="F:zinc ion binding"/>
    <property type="evidence" value="ECO:0007669"/>
    <property type="project" value="UniProtKB-KW"/>
</dbReference>
<keyword evidence="7" id="KW-1017">Isopeptide bond</keyword>
<evidence type="ECO:0000313" key="23">
    <source>
        <dbReference type="EMBL" id="KAJ1080754.1"/>
    </source>
</evidence>
<feature type="domain" description="C2H2-type" evidence="22">
    <location>
        <begin position="876"/>
        <end position="899"/>
    </location>
</feature>
<dbReference type="InterPro" id="IPR057356">
    <property type="entry name" value="Znf-C2H2_ZNF592"/>
</dbReference>
<evidence type="ECO:0000256" key="12">
    <source>
        <dbReference type="ARBA" id="ARBA00022833"/>
    </source>
</evidence>
<feature type="region of interest" description="Disordered" evidence="21">
    <location>
        <begin position="326"/>
        <end position="417"/>
    </location>
</feature>
<evidence type="ECO:0000256" key="21">
    <source>
        <dbReference type="SAM" id="MobiDB-lite"/>
    </source>
</evidence>
<comment type="caution">
    <text evidence="23">The sequence shown here is derived from an EMBL/GenBank/DDBJ whole genome shotgun (WGS) entry which is preliminary data.</text>
</comment>
<evidence type="ECO:0000256" key="17">
    <source>
        <dbReference type="ARBA" id="ARBA00023242"/>
    </source>
</evidence>
<feature type="compositionally biased region" description="Pro residues" evidence="21">
    <location>
        <begin position="335"/>
        <end position="345"/>
    </location>
</feature>
<evidence type="ECO:0000256" key="3">
    <source>
        <dbReference type="ARBA" id="ARBA00004496"/>
    </source>
</evidence>
<evidence type="ECO:0000259" key="22">
    <source>
        <dbReference type="PROSITE" id="PS50157"/>
    </source>
</evidence>
<feature type="region of interest" description="Disordered" evidence="21">
    <location>
        <begin position="989"/>
        <end position="1073"/>
    </location>
</feature>
<dbReference type="Proteomes" id="UP001066276">
    <property type="component" value="Chromosome 12"/>
</dbReference>
<dbReference type="FunFam" id="3.30.160.60:FF:001813">
    <property type="entry name" value="Zinc finger protein 687 (Predicted)"/>
    <property type="match status" value="1"/>
</dbReference>
<feature type="domain" description="C2H2-type" evidence="22">
    <location>
        <begin position="1109"/>
        <end position="1137"/>
    </location>
</feature>
<comment type="similarity">
    <text evidence="4">Belongs to the krueppel C2H2-type zinc-finger protein family.</text>
</comment>
<evidence type="ECO:0000256" key="16">
    <source>
        <dbReference type="ARBA" id="ARBA00023163"/>
    </source>
</evidence>
<dbReference type="InterPro" id="IPR036236">
    <property type="entry name" value="Znf_C2H2_sf"/>
</dbReference>
<dbReference type="FunFam" id="3.30.160.60:FF:002678">
    <property type="entry name" value="Zinc finger protein 687"/>
    <property type="match status" value="1"/>
</dbReference>
<protein>
    <recommendedName>
        <fullName evidence="19">Zinc finger protein 687</fullName>
    </recommendedName>
</protein>
<comment type="function">
    <text evidence="1">May be involved in transcriptional regulation.</text>
</comment>
<feature type="compositionally biased region" description="Acidic residues" evidence="21">
    <location>
        <begin position="374"/>
        <end position="404"/>
    </location>
</feature>
<keyword evidence="16" id="KW-0804">Transcription</keyword>
<sequence length="1367" mass="150096">MRPVKSRFGIPGLWRFVVQPDLLVLPRPPWWSVLPTMGDMKTPDFDDLLAAFDIPDMDTNETVDSGDEDDEVQVKQAVVEPADHTHPPADISAVSVIVKNTVCPEQLDSLDGHGKEGHTIGPRLLQNGFGSPEVTRSLRSRQVELLTVPPPSLPSNTDSWSSKEKPNKPIDIFAHFSPMADPKGDHVVDLIDQPRECKLKEEPPFELSPLSPPPLVDSKELVRDRTDSLFLSCGTSQGTSKKRPPPLPLIVNVKTEVLDPELDRGSIPTILPTTPLDHPLEDLKAVSLLDQENLTGLDQKPLLNAFSEEKATSTSPAERRSNLSALPAAKLGSPHPVPILKPPDSPQESEDSCSKESTGDLERSLQSPQAVSFDGEEEEEQQEELEDDDDEDEVNEEKEDEGEDSGSPSDSSRPLKVRIKTVKTLSGSIKRMVSSVNPDSGAVQLPSEQNILVQGSEIPMVPLSEEAKVDSASQVQLEKQVGSSPTLVDGSQVVSLQLGNGAKIRGTVLPVSTIQNASSVMLMAASVAQQKAVVLPTKTSTAVPKNIISLVPQVLPKSVPRPNISITTQPANNTLTTTTSTTAALKGNTTVVMVQAPKPSPPAAGTVISRTQSSLVEAFNKILNSKNLLPIYKPNLNPPAESCVSLPFYGYRCLECGDSFALEKSLARHYDRRSMRIEVTCNHCTKRLVFFNKCSLLLHAREHKDKGLVMQCSHLVMRPIALDQMIGQPDITPLVSVTALPAAKTVNSTASTPGPDAAVTPNGTMVDCASMLPTNGSAEQGNCSTFRCLECKQHCKNRLGLTAHFQLVGPTTTASSTVCSVCPMMMPNCCSFTAHTRMHKNRPPNVCPECGGIFRTETYQAHLKESCLHFSRRVGYRCPSCSVVFGGVNSIKSHIQTSHCEVFHKCPICPMAFKSGPSAHGHVFSQHPGFTSQHSKMIYKCAMCDTVFTHKPLLSSHFDQHLVNQRVSVFKCPDCPLLFAQKRTMLEHMKTTHSSTPKVEESPPPPAPPPPPIPPSKELELLTPKPEPVEAPISKESDEEMSSSEDDDSPSSPEVVKKGKSKEKPPVEIKRRRRRGPGLTCSICHSWFPEREEYVIHMKKLHGKSLKKYPCRLCERSFCSAPSLRRHVRVNHEGIKRVYPCRYCTEGKRTFSSRLILEKHIEVRHGIMVSFLTKSVEIDVANNDEEISARKRKHSSEDSCSEEPDSTTPPSKNHKTESGSKSPKPDGAAKNSKADSASKNLKPDKKSSYRCRKCGYVTHDSDDFQEHIPQHRTDESSHQCLECGLCFTSQGSLNRHRFITHKMKGSGKKEEREPQAGQTGDPSSPADGKLTCKVCNKSFDNQLNLKTHFRTHGMAFIKQRQTVGTES</sequence>
<feature type="domain" description="C2H2-type" evidence="22">
    <location>
        <begin position="970"/>
        <end position="998"/>
    </location>
</feature>
<dbReference type="Gene3D" id="3.30.160.60">
    <property type="entry name" value="Classic Zinc Finger"/>
    <property type="match status" value="5"/>
</dbReference>
<keyword evidence="24" id="KW-1185">Reference proteome</keyword>
<dbReference type="SUPFAM" id="SSF57667">
    <property type="entry name" value="beta-beta-alpha zinc fingers"/>
    <property type="match status" value="3"/>
</dbReference>
<feature type="compositionally biased region" description="Pro residues" evidence="21">
    <location>
        <begin position="1002"/>
        <end position="1015"/>
    </location>
</feature>
<evidence type="ECO:0000313" key="24">
    <source>
        <dbReference type="Proteomes" id="UP001066276"/>
    </source>
</evidence>
<keyword evidence="11 20" id="KW-0863">Zinc-finger</keyword>
<feature type="domain" description="C2H2-type" evidence="22">
    <location>
        <begin position="651"/>
        <end position="669"/>
    </location>
</feature>
<dbReference type="Pfam" id="PF00096">
    <property type="entry name" value="zf-C2H2"/>
    <property type="match status" value="3"/>
</dbReference>
<evidence type="ECO:0000256" key="15">
    <source>
        <dbReference type="ARBA" id="ARBA00023125"/>
    </source>
</evidence>
<evidence type="ECO:0000256" key="11">
    <source>
        <dbReference type="ARBA" id="ARBA00022771"/>
    </source>
</evidence>
<proteinExistence type="inferred from homology"/>
<keyword evidence="8" id="KW-0597">Phosphoprotein</keyword>
<feature type="domain" description="C2H2-type" evidence="22">
    <location>
        <begin position="939"/>
        <end position="966"/>
    </location>
</feature>
<dbReference type="PROSITE" id="PS00028">
    <property type="entry name" value="ZINC_FINGER_C2H2_1"/>
    <property type="match status" value="7"/>
</dbReference>
<dbReference type="Pfam" id="PF16622">
    <property type="entry name" value="zf-C2H2_11"/>
    <property type="match status" value="1"/>
</dbReference>
<evidence type="ECO:0000256" key="9">
    <source>
        <dbReference type="ARBA" id="ARBA00022723"/>
    </source>
</evidence>
<dbReference type="GO" id="GO:0003677">
    <property type="term" value="F:DNA binding"/>
    <property type="evidence" value="ECO:0007669"/>
    <property type="project" value="UniProtKB-KW"/>
</dbReference>
<keyword evidence="9" id="KW-0479">Metal-binding</keyword>
<keyword evidence="12" id="KW-0862">Zinc</keyword>
<dbReference type="GO" id="GO:0005634">
    <property type="term" value="C:nucleus"/>
    <property type="evidence" value="ECO:0007669"/>
    <property type="project" value="UniProtKB-SubCell"/>
</dbReference>
<evidence type="ECO:0000256" key="18">
    <source>
        <dbReference type="ARBA" id="ARBA00065504"/>
    </source>
</evidence>
<dbReference type="EMBL" id="JANPWB010000016">
    <property type="protein sequence ID" value="KAJ1080754.1"/>
    <property type="molecule type" value="Genomic_DNA"/>
</dbReference>
<accession>A0AAV7KQS1</accession>
<dbReference type="PANTHER" id="PTHR47222">
    <property type="entry name" value="ZINC FINGER PROTEIN 532-RELATED"/>
    <property type="match status" value="1"/>
</dbReference>
<feature type="compositionally biased region" description="Low complexity" evidence="21">
    <location>
        <begin position="1228"/>
        <end position="1240"/>
    </location>
</feature>